<organism evidence="2 3">
    <name type="scientific">Clostridium tetanomorphum</name>
    <dbReference type="NCBI Taxonomy" id="1553"/>
    <lineage>
        <taxon>Bacteria</taxon>
        <taxon>Bacillati</taxon>
        <taxon>Bacillota</taxon>
        <taxon>Clostridia</taxon>
        <taxon>Eubacteriales</taxon>
        <taxon>Clostridiaceae</taxon>
        <taxon>Clostridium</taxon>
    </lineage>
</organism>
<keyword evidence="1" id="KW-1133">Transmembrane helix</keyword>
<proteinExistence type="predicted"/>
<dbReference type="EMBL" id="JAAZWO010000005">
    <property type="protein sequence ID" value="MBC2397403.1"/>
    <property type="molecule type" value="Genomic_DNA"/>
</dbReference>
<name>A0A923J1I5_CLOTT</name>
<feature type="transmembrane region" description="Helical" evidence="1">
    <location>
        <begin position="20"/>
        <end position="37"/>
    </location>
</feature>
<feature type="transmembrane region" description="Helical" evidence="1">
    <location>
        <begin position="279"/>
        <end position="296"/>
    </location>
</feature>
<dbReference type="PANTHER" id="PTHR39177:SF1">
    <property type="entry name" value="ABC TRANSPORTER PERMEASE YTRC-RELATED"/>
    <property type="match status" value="1"/>
</dbReference>
<comment type="caution">
    <text evidence="2">The sequence shown here is derived from an EMBL/GenBank/DDBJ whole genome shotgun (WGS) entry which is preliminary data.</text>
</comment>
<gene>
    <name evidence="2" type="ORF">HGG79_06380</name>
</gene>
<dbReference type="PANTHER" id="PTHR39177">
    <property type="entry name" value="ABC TRANSPORTER PERMEASE YTRC-RELATED"/>
    <property type="match status" value="1"/>
</dbReference>
<evidence type="ECO:0000313" key="2">
    <source>
        <dbReference type="EMBL" id="MBC2397403.1"/>
    </source>
</evidence>
<keyword evidence="1" id="KW-0812">Transmembrane</keyword>
<dbReference type="Pfam" id="PF13346">
    <property type="entry name" value="ABC2_membrane_5"/>
    <property type="match status" value="1"/>
</dbReference>
<accession>A0A923J1I5</accession>
<evidence type="ECO:0008006" key="4">
    <source>
        <dbReference type="Google" id="ProtNLM"/>
    </source>
</evidence>
<keyword evidence="1" id="KW-0472">Membrane</keyword>
<dbReference type="AlphaFoldDB" id="A0A923J1I5"/>
<feature type="transmembrane region" description="Helical" evidence="1">
    <location>
        <begin position="100"/>
        <end position="122"/>
    </location>
</feature>
<sequence length="305" mass="35022">MNYNLYKKYWFNNSLNEFEPWIFGVIILTIVLAIILFQSERNGSTYSLIASMPFKRSEVIKTKWLTGMLAITLPFIITFVVISVFYFINLKWMIEQPFSLILNWLFINIFTCIAIFSFIFFIETIMGQNISAAIVGSLILTAPSGCLSIINEFIITHIQNPLTYSLIIKEINTISQNILLYTSSKPTFKFDELVIGDNHIQQHYYIYYNYGLKIVVLLFLIGITYLLSIYCYNKNQFEMNGYLVLFKPFEYILKFGVAICLGLLCSAVLGVGYSDGSLLAMYSFLLIGSILGYLVTNKAINYFAK</sequence>
<evidence type="ECO:0000256" key="1">
    <source>
        <dbReference type="SAM" id="Phobius"/>
    </source>
</evidence>
<dbReference type="Proteomes" id="UP000563151">
    <property type="component" value="Unassembled WGS sequence"/>
</dbReference>
<keyword evidence="3" id="KW-1185">Reference proteome</keyword>
<protein>
    <recommendedName>
        <fullName evidence="4">ABC transporter permease</fullName>
    </recommendedName>
</protein>
<feature type="transmembrane region" description="Helical" evidence="1">
    <location>
        <begin position="251"/>
        <end position="273"/>
    </location>
</feature>
<dbReference type="InterPro" id="IPR025699">
    <property type="entry name" value="ABC2_memb-like"/>
</dbReference>
<feature type="transmembrane region" description="Helical" evidence="1">
    <location>
        <begin position="210"/>
        <end position="230"/>
    </location>
</feature>
<feature type="transmembrane region" description="Helical" evidence="1">
    <location>
        <begin position="64"/>
        <end position="88"/>
    </location>
</feature>
<feature type="transmembrane region" description="Helical" evidence="1">
    <location>
        <begin position="134"/>
        <end position="155"/>
    </location>
</feature>
<reference evidence="2 3" key="1">
    <citation type="submission" date="2020-04" db="EMBL/GenBank/DDBJ databases">
        <title>Genomic insights into acetone-butanol-ethanol (ABE) fermentation by sequencing solventogenic clostridia strains.</title>
        <authorList>
            <person name="Brown S."/>
        </authorList>
    </citation>
    <scope>NUCLEOTIDE SEQUENCE [LARGE SCALE GENOMIC DNA]</scope>
    <source>
        <strain evidence="2 3">DJ011</strain>
    </source>
</reference>
<evidence type="ECO:0000313" key="3">
    <source>
        <dbReference type="Proteomes" id="UP000563151"/>
    </source>
</evidence>
<dbReference type="InterPro" id="IPR053046">
    <property type="entry name" value="ABC-5_transporter"/>
</dbReference>